<reference evidence="2 3" key="1">
    <citation type="journal article" date="2006" name="Science">
        <title>The genome of black cottonwood, Populus trichocarpa (Torr. &amp; Gray).</title>
        <authorList>
            <person name="Tuskan G.A."/>
            <person name="Difazio S."/>
            <person name="Jansson S."/>
            <person name="Bohlmann J."/>
            <person name="Grigoriev I."/>
            <person name="Hellsten U."/>
            <person name="Putnam N."/>
            <person name="Ralph S."/>
            <person name="Rombauts S."/>
            <person name="Salamov A."/>
            <person name="Schein J."/>
            <person name="Sterck L."/>
            <person name="Aerts A."/>
            <person name="Bhalerao R.R."/>
            <person name="Bhalerao R.P."/>
            <person name="Blaudez D."/>
            <person name="Boerjan W."/>
            <person name="Brun A."/>
            <person name="Brunner A."/>
            <person name="Busov V."/>
            <person name="Campbell M."/>
            <person name="Carlson J."/>
            <person name="Chalot M."/>
            <person name="Chapman J."/>
            <person name="Chen G.L."/>
            <person name="Cooper D."/>
            <person name="Coutinho P.M."/>
            <person name="Couturier J."/>
            <person name="Covert S."/>
            <person name="Cronk Q."/>
            <person name="Cunningham R."/>
            <person name="Davis J."/>
            <person name="Degroeve S."/>
            <person name="Dejardin A."/>
            <person name="Depamphilis C."/>
            <person name="Detter J."/>
            <person name="Dirks B."/>
            <person name="Dubchak I."/>
            <person name="Duplessis S."/>
            <person name="Ehlting J."/>
            <person name="Ellis B."/>
            <person name="Gendler K."/>
            <person name="Goodstein D."/>
            <person name="Gribskov M."/>
            <person name="Grimwood J."/>
            <person name="Groover A."/>
            <person name="Gunter L."/>
            <person name="Hamberger B."/>
            <person name="Heinze B."/>
            <person name="Helariutta Y."/>
            <person name="Henrissat B."/>
            <person name="Holligan D."/>
            <person name="Holt R."/>
            <person name="Huang W."/>
            <person name="Islam-Faridi N."/>
            <person name="Jones S."/>
            <person name="Jones-Rhoades M."/>
            <person name="Jorgensen R."/>
            <person name="Joshi C."/>
            <person name="Kangasjarvi J."/>
            <person name="Karlsson J."/>
            <person name="Kelleher C."/>
            <person name="Kirkpatrick R."/>
            <person name="Kirst M."/>
            <person name="Kohler A."/>
            <person name="Kalluri U."/>
            <person name="Larimer F."/>
            <person name="Leebens-Mack J."/>
            <person name="Leple J.C."/>
            <person name="Locascio P."/>
            <person name="Lou Y."/>
            <person name="Lucas S."/>
            <person name="Martin F."/>
            <person name="Montanini B."/>
            <person name="Napoli C."/>
            <person name="Nelson D.R."/>
            <person name="Nelson C."/>
            <person name="Nieminen K."/>
            <person name="Nilsson O."/>
            <person name="Pereda V."/>
            <person name="Peter G."/>
            <person name="Philippe R."/>
            <person name="Pilate G."/>
            <person name="Poliakov A."/>
            <person name="Razumovskaya J."/>
            <person name="Richardson P."/>
            <person name="Rinaldi C."/>
            <person name="Ritland K."/>
            <person name="Rouze P."/>
            <person name="Ryaboy D."/>
            <person name="Schmutz J."/>
            <person name="Schrader J."/>
            <person name="Segerman B."/>
            <person name="Shin H."/>
            <person name="Siddiqui A."/>
            <person name="Sterky F."/>
            <person name="Terry A."/>
            <person name="Tsai C.J."/>
            <person name="Uberbacher E."/>
            <person name="Unneberg P."/>
            <person name="Vahala J."/>
            <person name="Wall K."/>
            <person name="Wessler S."/>
            <person name="Yang G."/>
            <person name="Yin T."/>
            <person name="Douglas C."/>
            <person name="Marra M."/>
            <person name="Sandberg G."/>
            <person name="Van de Peer Y."/>
            <person name="Rokhsar D."/>
        </authorList>
    </citation>
    <scope>NUCLEOTIDE SEQUENCE [LARGE SCALE GENOMIC DNA]</scope>
    <source>
        <strain evidence="3">cv. Nisqually</strain>
    </source>
</reference>
<gene>
    <name evidence="2" type="ORF">POPTR_002G213350</name>
</gene>
<evidence type="ECO:0000313" key="3">
    <source>
        <dbReference type="Proteomes" id="UP000006729"/>
    </source>
</evidence>
<name>A0A3N7G049_POPTR</name>
<feature type="signal peptide" evidence="1">
    <location>
        <begin position="1"/>
        <end position="24"/>
    </location>
</feature>
<dbReference type="Proteomes" id="UP000006729">
    <property type="component" value="Chromosome 2"/>
</dbReference>
<accession>A0A3N7G049</accession>
<dbReference type="AlphaFoldDB" id="A0A3N7G049"/>
<protein>
    <submittedName>
        <fullName evidence="2">Uncharacterized protein</fullName>
    </submittedName>
</protein>
<dbReference type="InParanoid" id="A0A3N7G049"/>
<sequence length="49" mass="5619">MLCIHLRLLLSTIVSNSLILVVSSSKNRHSRANRNYHLLRCCDSCFINC</sequence>
<proteinExistence type="predicted"/>
<dbReference type="EMBL" id="CM009291">
    <property type="protein sequence ID" value="RQO87268.1"/>
    <property type="molecule type" value="Genomic_DNA"/>
</dbReference>
<evidence type="ECO:0000256" key="1">
    <source>
        <dbReference type="SAM" id="SignalP"/>
    </source>
</evidence>
<keyword evidence="3" id="KW-1185">Reference proteome</keyword>
<evidence type="ECO:0000313" key="2">
    <source>
        <dbReference type="EMBL" id="RQO87268.1"/>
    </source>
</evidence>
<keyword evidence="1" id="KW-0732">Signal</keyword>
<organism evidence="2 3">
    <name type="scientific">Populus trichocarpa</name>
    <name type="common">Western balsam poplar</name>
    <name type="synonym">Populus balsamifera subsp. trichocarpa</name>
    <dbReference type="NCBI Taxonomy" id="3694"/>
    <lineage>
        <taxon>Eukaryota</taxon>
        <taxon>Viridiplantae</taxon>
        <taxon>Streptophyta</taxon>
        <taxon>Embryophyta</taxon>
        <taxon>Tracheophyta</taxon>
        <taxon>Spermatophyta</taxon>
        <taxon>Magnoliopsida</taxon>
        <taxon>eudicotyledons</taxon>
        <taxon>Gunneridae</taxon>
        <taxon>Pentapetalae</taxon>
        <taxon>rosids</taxon>
        <taxon>fabids</taxon>
        <taxon>Malpighiales</taxon>
        <taxon>Salicaceae</taxon>
        <taxon>Saliceae</taxon>
        <taxon>Populus</taxon>
    </lineage>
</organism>
<feature type="chain" id="PRO_5018173824" evidence="1">
    <location>
        <begin position="25"/>
        <end position="49"/>
    </location>
</feature>